<feature type="region of interest" description="Disordered" evidence="1">
    <location>
        <begin position="1"/>
        <end position="56"/>
    </location>
</feature>
<evidence type="ECO:0000313" key="3">
    <source>
        <dbReference type="Proteomes" id="UP000288216"/>
    </source>
</evidence>
<feature type="compositionally biased region" description="Basic and acidic residues" evidence="1">
    <location>
        <begin position="16"/>
        <end position="27"/>
    </location>
</feature>
<comment type="caution">
    <text evidence="2">The sequence shown here is derived from an EMBL/GenBank/DDBJ whole genome shotgun (WGS) entry which is preliminary data.</text>
</comment>
<name>A0A401NVG4_SCYTO</name>
<accession>A0A401NVG4</accession>
<reference evidence="2 3" key="1">
    <citation type="journal article" date="2018" name="Nat. Ecol. Evol.">
        <title>Shark genomes provide insights into elasmobranch evolution and the origin of vertebrates.</title>
        <authorList>
            <person name="Hara Y"/>
            <person name="Yamaguchi K"/>
            <person name="Onimaru K"/>
            <person name="Kadota M"/>
            <person name="Koyanagi M"/>
            <person name="Keeley SD"/>
            <person name="Tatsumi K"/>
            <person name="Tanaka K"/>
            <person name="Motone F"/>
            <person name="Kageyama Y"/>
            <person name="Nozu R"/>
            <person name="Adachi N"/>
            <person name="Nishimura O"/>
            <person name="Nakagawa R"/>
            <person name="Tanegashima C"/>
            <person name="Kiyatake I"/>
            <person name="Matsumoto R"/>
            <person name="Murakumo K"/>
            <person name="Nishida K"/>
            <person name="Terakita A"/>
            <person name="Kuratani S"/>
            <person name="Sato K"/>
            <person name="Hyodo S Kuraku.S."/>
        </authorList>
    </citation>
    <scope>NUCLEOTIDE SEQUENCE [LARGE SCALE GENOMIC DNA]</scope>
</reference>
<protein>
    <submittedName>
        <fullName evidence="2">Uncharacterized protein</fullName>
    </submittedName>
</protein>
<feature type="non-terminal residue" evidence="2">
    <location>
        <position position="56"/>
    </location>
</feature>
<dbReference type="Proteomes" id="UP000288216">
    <property type="component" value="Unassembled WGS sequence"/>
</dbReference>
<proteinExistence type="predicted"/>
<keyword evidence="3" id="KW-1185">Reference proteome</keyword>
<dbReference type="AlphaFoldDB" id="A0A401NVG4"/>
<sequence>METGTAGRETGFQEQTEPRGNQKREGSTSESSGQTGVVAMVTQSTELSEEPPNAQE</sequence>
<dbReference type="EMBL" id="BFAA01004147">
    <property type="protein sequence ID" value="GCB64871.1"/>
    <property type="molecule type" value="Genomic_DNA"/>
</dbReference>
<evidence type="ECO:0000256" key="1">
    <source>
        <dbReference type="SAM" id="MobiDB-lite"/>
    </source>
</evidence>
<evidence type="ECO:0000313" key="2">
    <source>
        <dbReference type="EMBL" id="GCB64871.1"/>
    </source>
</evidence>
<organism evidence="2 3">
    <name type="scientific">Scyliorhinus torazame</name>
    <name type="common">Cloudy catshark</name>
    <name type="synonym">Catulus torazame</name>
    <dbReference type="NCBI Taxonomy" id="75743"/>
    <lineage>
        <taxon>Eukaryota</taxon>
        <taxon>Metazoa</taxon>
        <taxon>Chordata</taxon>
        <taxon>Craniata</taxon>
        <taxon>Vertebrata</taxon>
        <taxon>Chondrichthyes</taxon>
        <taxon>Elasmobranchii</taxon>
        <taxon>Galeomorphii</taxon>
        <taxon>Galeoidea</taxon>
        <taxon>Carcharhiniformes</taxon>
        <taxon>Scyliorhinidae</taxon>
        <taxon>Scyliorhinus</taxon>
    </lineage>
</organism>
<gene>
    <name evidence="2" type="ORF">scyTo_0009883</name>
</gene>